<evidence type="ECO:0000256" key="2">
    <source>
        <dbReference type="ARBA" id="ARBA00022737"/>
    </source>
</evidence>
<feature type="repeat" description="PPR" evidence="3">
    <location>
        <begin position="354"/>
        <end position="388"/>
    </location>
</feature>
<dbReference type="Pfam" id="PF01535">
    <property type="entry name" value="PPR"/>
    <property type="match status" value="7"/>
</dbReference>
<feature type="repeat" description="PPR" evidence="3">
    <location>
        <begin position="389"/>
        <end position="423"/>
    </location>
</feature>
<feature type="repeat" description="PPR" evidence="3">
    <location>
        <begin position="701"/>
        <end position="735"/>
    </location>
</feature>
<feature type="repeat" description="PPR" evidence="3">
    <location>
        <begin position="562"/>
        <end position="596"/>
    </location>
</feature>
<dbReference type="AlphaFoldDB" id="A0A1J7HAK0"/>
<dbReference type="PANTHER" id="PTHR47936">
    <property type="entry name" value="PPR_LONG DOMAIN-CONTAINING PROTEIN"/>
    <property type="match status" value="1"/>
</dbReference>
<name>A0A1J7HAK0_LUPAN</name>
<comment type="similarity">
    <text evidence="1">Belongs to the PPR family. P subfamily.</text>
</comment>
<dbReference type="OMA" id="QIFEWFK"/>
<organism evidence="5 6">
    <name type="scientific">Lupinus angustifolius</name>
    <name type="common">Narrow-leaved blue lupine</name>
    <dbReference type="NCBI Taxonomy" id="3871"/>
    <lineage>
        <taxon>Eukaryota</taxon>
        <taxon>Viridiplantae</taxon>
        <taxon>Streptophyta</taxon>
        <taxon>Embryophyta</taxon>
        <taxon>Tracheophyta</taxon>
        <taxon>Spermatophyta</taxon>
        <taxon>Magnoliopsida</taxon>
        <taxon>eudicotyledons</taxon>
        <taxon>Gunneridae</taxon>
        <taxon>Pentapetalae</taxon>
        <taxon>rosids</taxon>
        <taxon>fabids</taxon>
        <taxon>Fabales</taxon>
        <taxon>Fabaceae</taxon>
        <taxon>Papilionoideae</taxon>
        <taxon>50 kb inversion clade</taxon>
        <taxon>genistoids sensu lato</taxon>
        <taxon>core genistoids</taxon>
        <taxon>Genisteae</taxon>
        <taxon>Lupinus</taxon>
    </lineage>
</organism>
<dbReference type="NCBIfam" id="TIGR00756">
    <property type="entry name" value="PPR"/>
    <property type="match status" value="10"/>
</dbReference>
<dbReference type="GO" id="GO:0009507">
    <property type="term" value="C:chloroplast"/>
    <property type="evidence" value="ECO:0007669"/>
    <property type="project" value="TreeGrafter"/>
</dbReference>
<dbReference type="Proteomes" id="UP000188354">
    <property type="component" value="Chromosome LG13"/>
</dbReference>
<reference evidence="5 6" key="1">
    <citation type="journal article" date="2017" name="Plant Biotechnol. J.">
        <title>A comprehensive draft genome sequence for lupin (Lupinus angustifolius), an emerging health food: insights into plant-microbe interactions and legume evolution.</title>
        <authorList>
            <person name="Hane J.K."/>
            <person name="Ming Y."/>
            <person name="Kamphuis L.G."/>
            <person name="Nelson M.N."/>
            <person name="Garg G."/>
            <person name="Atkins C.A."/>
            <person name="Bayer P.E."/>
            <person name="Bravo A."/>
            <person name="Bringans S."/>
            <person name="Cannon S."/>
            <person name="Edwards D."/>
            <person name="Foley R."/>
            <person name="Gao L.L."/>
            <person name="Harrison M.J."/>
            <person name="Huang W."/>
            <person name="Hurgobin B."/>
            <person name="Li S."/>
            <person name="Liu C.W."/>
            <person name="McGrath A."/>
            <person name="Morahan G."/>
            <person name="Murray J."/>
            <person name="Weller J."/>
            <person name="Jian J."/>
            <person name="Singh K.B."/>
        </authorList>
    </citation>
    <scope>NUCLEOTIDE SEQUENCE [LARGE SCALE GENOMIC DNA]</scope>
    <source>
        <strain evidence="6">cv. Tanjil</strain>
        <tissue evidence="5">Whole plant</tissue>
    </source>
</reference>
<dbReference type="PROSITE" id="PS51375">
    <property type="entry name" value="PPR"/>
    <property type="match status" value="12"/>
</dbReference>
<dbReference type="GO" id="GO:0006886">
    <property type="term" value="P:intracellular protein transport"/>
    <property type="evidence" value="ECO:0007669"/>
    <property type="project" value="UniProtKB-UniRule"/>
</dbReference>
<sequence length="839" mass="95518">MLAKLHLLDSNCFPLLGSTNTLPTTSSSTSTSSHENTLTIIPNKVPYTPNTPKNLNLEHNSHSEFLKRKGNYGSVIQQKKVHPRCSTKWACYGGRIPAILEALNCVHDIDEALGPWEDRLSNKEMSVILKEQVSWKRGLEIFEWFKKKGCYELNVIHYNIMIWILGRAREWRRIESLWNEMNVKGVAPVNSTYGTLIHVYSKGGLKEKALVWLQKMQSSGMEPDEVTMGIVVQLYKRAREFQKAEDFFRKWSRSESSVVVNDDNKVANGERGRNVSHVNNVCLSSRTYNTLIDTYGKAGQVQAASETFAKMLEEGVAPTTVTFNTMIHLYGNHGLMDEVSLVLQKMKELQCQFDTRTYNILISMYIKHNNINLASNYLSKMKEACLEPDLVSYRTLLYAYSIRKMVQEAEVLIQEMVKRGLEIDEFTQSALTRMYVESGMLEESWLWFRRFHLAGNITSECYSATIDAYGKQGHTLEAEKVFICCQERKKLSVVVFNVMIKAYGIGKCYDKACQLFDSMKKYGVVADKCSYSSLIHILASADKPHIAKHYLKIMQKEGLVSDCIPYCVVIASFAKLGQLKMAEGLYREMIEYAVQPDVIIYGVLINAFADAGSVNEAISYFDEMRRVGLPGNPAIYNSLIKLYTKVGYLKEAEETYKLLQLSDGGPSVFSSNCMIDLYTEQLMFEQAKEIFENLKNKEIANEFSYAMMLCMYKKIGRLDEAIQIAEEMRKLGLLTDLLSYNNVLGLYSMDKRPREAAETFVEMIRSGIQPDDFTFKALGYVLLNCGVSKQAIGRLEVMVKKDASRGMQAWMLALSCVLEGDEYSKLQMNRCGYSWMDLT</sequence>
<dbReference type="Gramene" id="OIV98764">
    <property type="protein sequence ID" value="OIV98764"/>
    <property type="gene ID" value="TanjilG_20510"/>
</dbReference>
<feature type="repeat" description="PPR" evidence="3">
    <location>
        <begin position="154"/>
        <end position="188"/>
    </location>
</feature>
<evidence type="ECO:0000313" key="6">
    <source>
        <dbReference type="Proteomes" id="UP000188354"/>
    </source>
</evidence>
<evidence type="ECO:0000313" key="5">
    <source>
        <dbReference type="EMBL" id="OIV98764.1"/>
    </source>
</evidence>
<dbReference type="InterPro" id="IPR002885">
    <property type="entry name" value="PPR_rpt"/>
</dbReference>
<gene>
    <name evidence="5" type="ORF">TanjilG_20510</name>
</gene>
<dbReference type="GO" id="GO:0016192">
    <property type="term" value="P:vesicle-mediated transport"/>
    <property type="evidence" value="ECO:0007669"/>
    <property type="project" value="InterPro"/>
</dbReference>
<dbReference type="GO" id="GO:0010019">
    <property type="term" value="P:chloroplast-nucleus signaling pathway"/>
    <property type="evidence" value="ECO:0007669"/>
    <property type="project" value="TreeGrafter"/>
</dbReference>
<evidence type="ECO:0008006" key="7">
    <source>
        <dbReference type="Google" id="ProtNLM"/>
    </source>
</evidence>
<proteinExistence type="inferred from homology"/>
<dbReference type="Gene3D" id="1.25.40.10">
    <property type="entry name" value="Tetratricopeptide repeat domain"/>
    <property type="match status" value="6"/>
</dbReference>
<dbReference type="OrthoDB" id="185373at2759"/>
<feature type="repeat" description="PPR" evidence="3">
    <location>
        <begin position="189"/>
        <end position="223"/>
    </location>
</feature>
<dbReference type="EMBL" id="CM007373">
    <property type="protein sequence ID" value="OIV98764.1"/>
    <property type="molecule type" value="Genomic_DNA"/>
</dbReference>
<dbReference type="Pfam" id="PF12854">
    <property type="entry name" value="PPR_1"/>
    <property type="match status" value="1"/>
</dbReference>
<feature type="repeat" description="PPR" evidence="3">
    <location>
        <begin position="736"/>
        <end position="770"/>
    </location>
</feature>
<dbReference type="GO" id="GO:0031930">
    <property type="term" value="P:mitochondria-nucleus signaling pathway"/>
    <property type="evidence" value="ECO:0007669"/>
    <property type="project" value="TreeGrafter"/>
</dbReference>
<feature type="repeat" description="PPR" evidence="3">
    <location>
        <begin position="632"/>
        <end position="666"/>
    </location>
</feature>
<keyword evidence="2" id="KW-0677">Repeat</keyword>
<dbReference type="InterPro" id="IPR000547">
    <property type="entry name" value="Clathrin_H-chain/VPS_repeat"/>
</dbReference>
<evidence type="ECO:0000256" key="3">
    <source>
        <dbReference type="PROSITE-ProRule" id="PRU00708"/>
    </source>
</evidence>
<dbReference type="SUPFAM" id="SSF48452">
    <property type="entry name" value="TPR-like"/>
    <property type="match status" value="1"/>
</dbReference>
<feature type="repeat" description="PPR" evidence="3">
    <location>
        <begin position="492"/>
        <end position="526"/>
    </location>
</feature>
<dbReference type="KEGG" id="lang:109363168"/>
<dbReference type="PANTHER" id="PTHR47936:SF1">
    <property type="entry name" value="PENTATRICOPEPTIDE REPEAT-CONTAINING PROTEIN GUN1, CHLOROPLASTIC"/>
    <property type="match status" value="1"/>
</dbReference>
<dbReference type="PROSITE" id="PS50236">
    <property type="entry name" value="CHCR"/>
    <property type="match status" value="1"/>
</dbReference>
<dbReference type="InterPro" id="IPR011990">
    <property type="entry name" value="TPR-like_helical_dom_sf"/>
</dbReference>
<evidence type="ECO:0000256" key="4">
    <source>
        <dbReference type="PROSITE-ProRule" id="PRU01006"/>
    </source>
</evidence>
<keyword evidence="6" id="KW-1185">Reference proteome</keyword>
<feature type="repeat" description="PPR" evidence="3">
    <location>
        <begin position="319"/>
        <end position="353"/>
    </location>
</feature>
<feature type="repeat" description="CHCR" evidence="4">
    <location>
        <begin position="592"/>
        <end position="750"/>
    </location>
</feature>
<dbReference type="SUPFAM" id="SSF81901">
    <property type="entry name" value="HCP-like"/>
    <property type="match status" value="1"/>
</dbReference>
<accession>A0A1J7HAK0</accession>
<dbReference type="Pfam" id="PF13041">
    <property type="entry name" value="PPR_2"/>
    <property type="match status" value="4"/>
</dbReference>
<feature type="repeat" description="PPR" evidence="3">
    <location>
        <begin position="284"/>
        <end position="318"/>
    </location>
</feature>
<dbReference type="STRING" id="3871.A0A1J7HAK0"/>
<feature type="repeat" description="PPR" evidence="3">
    <location>
        <begin position="597"/>
        <end position="631"/>
    </location>
</feature>
<evidence type="ECO:0000256" key="1">
    <source>
        <dbReference type="ARBA" id="ARBA00007626"/>
    </source>
</evidence>
<protein>
    <recommendedName>
        <fullName evidence="7">Pentacotripeptide-repeat region of PRORP domain-containing protein</fullName>
    </recommendedName>
</protein>